<evidence type="ECO:0000313" key="2">
    <source>
        <dbReference type="Proteomes" id="UP000634136"/>
    </source>
</evidence>
<dbReference type="AlphaFoldDB" id="A0A834SJB2"/>
<evidence type="ECO:0000313" key="1">
    <source>
        <dbReference type="EMBL" id="KAF7804714.1"/>
    </source>
</evidence>
<name>A0A834SJB2_9FABA</name>
<protein>
    <submittedName>
        <fullName evidence="1">Uncharacterized protein</fullName>
    </submittedName>
</protein>
<dbReference type="Proteomes" id="UP000634136">
    <property type="component" value="Unassembled WGS sequence"/>
</dbReference>
<accession>A0A834SJB2</accession>
<proteinExistence type="predicted"/>
<organism evidence="1 2">
    <name type="scientific">Senna tora</name>
    <dbReference type="NCBI Taxonomy" id="362788"/>
    <lineage>
        <taxon>Eukaryota</taxon>
        <taxon>Viridiplantae</taxon>
        <taxon>Streptophyta</taxon>
        <taxon>Embryophyta</taxon>
        <taxon>Tracheophyta</taxon>
        <taxon>Spermatophyta</taxon>
        <taxon>Magnoliopsida</taxon>
        <taxon>eudicotyledons</taxon>
        <taxon>Gunneridae</taxon>
        <taxon>Pentapetalae</taxon>
        <taxon>rosids</taxon>
        <taxon>fabids</taxon>
        <taxon>Fabales</taxon>
        <taxon>Fabaceae</taxon>
        <taxon>Caesalpinioideae</taxon>
        <taxon>Cassia clade</taxon>
        <taxon>Senna</taxon>
    </lineage>
</organism>
<gene>
    <name evidence="1" type="ORF">G2W53_043825</name>
</gene>
<dbReference type="EMBL" id="JAAIUW010000013">
    <property type="protein sequence ID" value="KAF7804714.1"/>
    <property type="molecule type" value="Genomic_DNA"/>
</dbReference>
<reference evidence="1" key="1">
    <citation type="submission" date="2020-09" db="EMBL/GenBank/DDBJ databases">
        <title>Genome-Enabled Discovery of Anthraquinone Biosynthesis in Senna tora.</title>
        <authorList>
            <person name="Kang S.-H."/>
            <person name="Pandey R.P."/>
            <person name="Lee C.-M."/>
            <person name="Sim J.-S."/>
            <person name="Jeong J.-T."/>
            <person name="Choi B.-S."/>
            <person name="Jung M."/>
            <person name="Ginzburg D."/>
            <person name="Zhao K."/>
            <person name="Won S.Y."/>
            <person name="Oh T.-J."/>
            <person name="Yu Y."/>
            <person name="Kim N.-H."/>
            <person name="Lee O.R."/>
            <person name="Lee T.-H."/>
            <person name="Bashyal P."/>
            <person name="Kim T.-S."/>
            <person name="Lee W.-H."/>
            <person name="Kawkins C."/>
            <person name="Kim C.-K."/>
            <person name="Kim J.S."/>
            <person name="Ahn B.O."/>
            <person name="Rhee S.Y."/>
            <person name="Sohng J.K."/>
        </authorList>
    </citation>
    <scope>NUCLEOTIDE SEQUENCE</scope>
    <source>
        <tissue evidence="1">Leaf</tissue>
    </source>
</reference>
<keyword evidence="2" id="KW-1185">Reference proteome</keyword>
<sequence>MVHDEAEQLRETKEEEKEIKLIRVRDTSSGKCGRYHPHLSIHVSGDFNVIFPAIEKERRE</sequence>
<comment type="caution">
    <text evidence="1">The sequence shown here is derived from an EMBL/GenBank/DDBJ whole genome shotgun (WGS) entry which is preliminary data.</text>
</comment>